<evidence type="ECO:0000256" key="1">
    <source>
        <dbReference type="ARBA" id="ARBA00022605"/>
    </source>
</evidence>
<feature type="binding site" evidence="7">
    <location>
        <position position="139"/>
    </location>
    <ligand>
        <name>substrate</name>
    </ligand>
</feature>
<dbReference type="PANTHER" id="PTHR21087:SF16">
    <property type="entry name" value="SHIKIMATE KINASE 1, CHLOROPLASTIC"/>
    <property type="match status" value="1"/>
</dbReference>
<evidence type="ECO:0000256" key="7">
    <source>
        <dbReference type="HAMAP-Rule" id="MF_00109"/>
    </source>
</evidence>
<accession>A0A316AHL6</accession>
<comment type="pathway">
    <text evidence="7">Metabolic intermediate biosynthesis; chorismate biosynthesis; chorismate from D-erythrose 4-phosphate and phosphoenolpyruvate: step 5/7.</text>
</comment>
<feature type="binding site" evidence="7">
    <location>
        <position position="79"/>
    </location>
    <ligand>
        <name>substrate</name>
    </ligand>
</feature>
<dbReference type="Proteomes" id="UP000245880">
    <property type="component" value="Unassembled WGS sequence"/>
</dbReference>
<evidence type="ECO:0000256" key="6">
    <source>
        <dbReference type="ARBA" id="ARBA00023141"/>
    </source>
</evidence>
<keyword evidence="7" id="KW-0963">Cytoplasm</keyword>
<proteinExistence type="inferred from homology"/>
<evidence type="ECO:0000256" key="3">
    <source>
        <dbReference type="ARBA" id="ARBA00022741"/>
    </source>
</evidence>
<evidence type="ECO:0000313" key="8">
    <source>
        <dbReference type="EMBL" id="PWJ56759.1"/>
    </source>
</evidence>
<comment type="caution">
    <text evidence="7">Lacks conserved residue(s) required for the propagation of feature annotation.</text>
</comment>
<comment type="function">
    <text evidence="7">Catalyzes the specific phosphorylation of the 3-hydroxyl group of shikimic acid using ATP as a cosubstrate.</text>
</comment>
<comment type="catalytic activity">
    <reaction evidence="7">
        <text>shikimate + ATP = 3-phosphoshikimate + ADP + H(+)</text>
        <dbReference type="Rhea" id="RHEA:13121"/>
        <dbReference type="ChEBI" id="CHEBI:15378"/>
        <dbReference type="ChEBI" id="CHEBI:30616"/>
        <dbReference type="ChEBI" id="CHEBI:36208"/>
        <dbReference type="ChEBI" id="CHEBI:145989"/>
        <dbReference type="ChEBI" id="CHEBI:456216"/>
        <dbReference type="EC" id="2.7.1.71"/>
    </reaction>
</comment>
<protein>
    <recommendedName>
        <fullName evidence="7">Shikimate kinase</fullName>
        <shortName evidence="7">SK</shortName>
        <ecNumber evidence="7">2.7.1.71</ecNumber>
    </recommendedName>
</protein>
<dbReference type="GO" id="GO:0005524">
    <property type="term" value="F:ATP binding"/>
    <property type="evidence" value="ECO:0007669"/>
    <property type="project" value="UniProtKB-UniRule"/>
</dbReference>
<comment type="caution">
    <text evidence="8">The sequence shown here is derived from an EMBL/GenBank/DDBJ whole genome shotgun (WGS) entry which is preliminary data.</text>
</comment>
<comment type="similarity">
    <text evidence="7">Belongs to the shikimate kinase family.</text>
</comment>
<dbReference type="GO" id="GO:0000287">
    <property type="term" value="F:magnesium ion binding"/>
    <property type="evidence" value="ECO:0007669"/>
    <property type="project" value="UniProtKB-UniRule"/>
</dbReference>
<dbReference type="EC" id="2.7.1.71" evidence="7"/>
<sequence>MKNIILVGMMSSGKTTVGKRLAARLGYQFIDLDQRIVALEGMEISDLFKTKGEAYFREVELRALLELKPEAGLVVATGGGTPCFFDNMTTIKSLGISVFLNIPAEVLAKRIEKHAKDDRPILSGAVSLLGTLEAKIRERSPFYAMADYTLEGEQPVDELVARIEKVLSQA</sequence>
<dbReference type="GO" id="GO:0009073">
    <property type="term" value="P:aromatic amino acid family biosynthetic process"/>
    <property type="evidence" value="ECO:0007669"/>
    <property type="project" value="UniProtKB-KW"/>
</dbReference>
<dbReference type="EMBL" id="QGDT01000010">
    <property type="protein sequence ID" value="PWJ56759.1"/>
    <property type="molecule type" value="Genomic_DNA"/>
</dbReference>
<keyword evidence="7" id="KW-0460">Magnesium</keyword>
<dbReference type="AlphaFoldDB" id="A0A316AHL6"/>
<feature type="binding site" evidence="7">
    <location>
        <position position="33"/>
    </location>
    <ligand>
        <name>substrate</name>
    </ligand>
</feature>
<dbReference type="UniPathway" id="UPA00053">
    <property type="reaction ID" value="UER00088"/>
</dbReference>
<dbReference type="RefSeq" id="WP_109676131.1">
    <property type="nucleotide sequence ID" value="NZ_QGDT01000010.1"/>
</dbReference>
<keyword evidence="7" id="KW-0479">Metal-binding</keyword>
<reference evidence="8 9" key="1">
    <citation type="submission" date="2018-03" db="EMBL/GenBank/DDBJ databases">
        <title>Genomic Encyclopedia of Archaeal and Bacterial Type Strains, Phase II (KMG-II): from individual species to whole genera.</title>
        <authorList>
            <person name="Goeker M."/>
        </authorList>
    </citation>
    <scope>NUCLEOTIDE SEQUENCE [LARGE SCALE GENOMIC DNA]</scope>
    <source>
        <strain evidence="8 9">DSM 100346</strain>
    </source>
</reference>
<keyword evidence="1 7" id="KW-0028">Amino-acid biosynthesis</keyword>
<keyword evidence="2 7" id="KW-0808">Transferase</keyword>
<evidence type="ECO:0000256" key="4">
    <source>
        <dbReference type="ARBA" id="ARBA00022777"/>
    </source>
</evidence>
<name>A0A316AHL6_9BACT</name>
<feature type="binding site" evidence="7">
    <location>
        <position position="57"/>
    </location>
    <ligand>
        <name>substrate</name>
    </ligand>
</feature>
<dbReference type="PRINTS" id="PR01100">
    <property type="entry name" value="SHIKIMTKNASE"/>
</dbReference>
<keyword evidence="5 7" id="KW-0067">ATP-binding</keyword>
<dbReference type="Pfam" id="PF01202">
    <property type="entry name" value="SKI"/>
    <property type="match status" value="1"/>
</dbReference>
<dbReference type="HAMAP" id="MF_00109">
    <property type="entry name" value="Shikimate_kinase"/>
    <property type="match status" value="1"/>
</dbReference>
<dbReference type="Gene3D" id="3.40.50.300">
    <property type="entry name" value="P-loop containing nucleotide triphosphate hydrolases"/>
    <property type="match status" value="1"/>
</dbReference>
<dbReference type="GO" id="GO:0004765">
    <property type="term" value="F:shikimate kinase activity"/>
    <property type="evidence" value="ECO:0007669"/>
    <property type="project" value="UniProtKB-UniRule"/>
</dbReference>
<feature type="binding site" evidence="7">
    <location>
        <position position="119"/>
    </location>
    <ligand>
        <name>ATP</name>
        <dbReference type="ChEBI" id="CHEBI:30616"/>
    </ligand>
</feature>
<keyword evidence="4 7" id="KW-0418">Kinase</keyword>
<dbReference type="InterPro" id="IPR000623">
    <property type="entry name" value="Shikimate_kinase/TSH1"/>
</dbReference>
<dbReference type="InterPro" id="IPR027417">
    <property type="entry name" value="P-loop_NTPase"/>
</dbReference>
<evidence type="ECO:0000256" key="2">
    <source>
        <dbReference type="ARBA" id="ARBA00022679"/>
    </source>
</evidence>
<evidence type="ECO:0000313" key="9">
    <source>
        <dbReference type="Proteomes" id="UP000245880"/>
    </source>
</evidence>
<comment type="subcellular location">
    <subcellularLocation>
        <location evidence="7">Cytoplasm</location>
    </subcellularLocation>
</comment>
<dbReference type="CDD" id="cd00464">
    <property type="entry name" value="SK"/>
    <property type="match status" value="1"/>
</dbReference>
<comment type="cofactor">
    <cofactor evidence="7">
        <name>Mg(2+)</name>
        <dbReference type="ChEBI" id="CHEBI:18420"/>
    </cofactor>
    <text evidence="7">Binds 1 Mg(2+) ion per subunit.</text>
</comment>
<comment type="subunit">
    <text evidence="7">Monomer.</text>
</comment>
<dbReference type="OrthoDB" id="9800332at2"/>
<dbReference type="GO" id="GO:0009423">
    <property type="term" value="P:chorismate biosynthetic process"/>
    <property type="evidence" value="ECO:0007669"/>
    <property type="project" value="UniProtKB-UniRule"/>
</dbReference>
<evidence type="ECO:0000256" key="5">
    <source>
        <dbReference type="ARBA" id="ARBA00022840"/>
    </source>
</evidence>
<organism evidence="8 9">
    <name type="scientific">Dyadobacter jejuensis</name>
    <dbReference type="NCBI Taxonomy" id="1082580"/>
    <lineage>
        <taxon>Bacteria</taxon>
        <taxon>Pseudomonadati</taxon>
        <taxon>Bacteroidota</taxon>
        <taxon>Cytophagia</taxon>
        <taxon>Cytophagales</taxon>
        <taxon>Spirosomataceae</taxon>
        <taxon>Dyadobacter</taxon>
    </lineage>
</organism>
<dbReference type="SUPFAM" id="SSF52540">
    <property type="entry name" value="P-loop containing nucleoside triphosphate hydrolases"/>
    <property type="match status" value="1"/>
</dbReference>
<dbReference type="GO" id="GO:0008652">
    <property type="term" value="P:amino acid biosynthetic process"/>
    <property type="evidence" value="ECO:0007669"/>
    <property type="project" value="UniProtKB-KW"/>
</dbReference>
<feature type="binding site" evidence="7">
    <location>
        <begin position="11"/>
        <end position="16"/>
    </location>
    <ligand>
        <name>ATP</name>
        <dbReference type="ChEBI" id="CHEBI:30616"/>
    </ligand>
</feature>
<dbReference type="InterPro" id="IPR031322">
    <property type="entry name" value="Shikimate/glucono_kinase"/>
</dbReference>
<keyword evidence="9" id="KW-1185">Reference proteome</keyword>
<dbReference type="GO" id="GO:0005829">
    <property type="term" value="C:cytosol"/>
    <property type="evidence" value="ECO:0007669"/>
    <property type="project" value="TreeGrafter"/>
</dbReference>
<dbReference type="PANTHER" id="PTHR21087">
    <property type="entry name" value="SHIKIMATE KINASE"/>
    <property type="match status" value="1"/>
</dbReference>
<keyword evidence="6 7" id="KW-0057">Aromatic amino acid biosynthesis</keyword>
<keyword evidence="3 7" id="KW-0547">Nucleotide-binding</keyword>
<gene>
    <name evidence="7" type="primary">aroK</name>
    <name evidence="8" type="ORF">CLV98_11070</name>
</gene>
<feature type="binding site" evidence="7">
    <location>
        <position position="15"/>
    </location>
    <ligand>
        <name>Mg(2+)</name>
        <dbReference type="ChEBI" id="CHEBI:18420"/>
    </ligand>
</feature>